<dbReference type="HOGENOM" id="CLU_1017952_0_0_0"/>
<organism evidence="2 3">
    <name type="scientific">Akkermansia muciniphila (strain ATCC BAA-835 / DSM 22959 / JCM 33894 / BCRC 81048 / CCUG 64013 / CIP 107961 / Muc)</name>
    <dbReference type="NCBI Taxonomy" id="349741"/>
    <lineage>
        <taxon>Bacteria</taxon>
        <taxon>Pseudomonadati</taxon>
        <taxon>Verrucomicrobiota</taxon>
        <taxon>Verrucomicrobiia</taxon>
        <taxon>Verrucomicrobiales</taxon>
        <taxon>Akkermansiaceae</taxon>
        <taxon>Akkermansia</taxon>
    </lineage>
</organism>
<evidence type="ECO:0000313" key="3">
    <source>
        <dbReference type="Proteomes" id="UP000001031"/>
    </source>
</evidence>
<protein>
    <submittedName>
        <fullName evidence="2">Uncharacterized protein</fullName>
    </submittedName>
</protein>
<evidence type="ECO:0000256" key="1">
    <source>
        <dbReference type="SAM" id="MobiDB-lite"/>
    </source>
</evidence>
<dbReference type="PaxDb" id="349741-Amuc_1129"/>
<feature type="compositionally biased region" description="Basic and acidic residues" evidence="1">
    <location>
        <begin position="135"/>
        <end position="144"/>
    </location>
</feature>
<accession>B2UR70</accession>
<dbReference type="KEGG" id="amu:Amuc_1129"/>
<dbReference type="eggNOG" id="ENOG5031N13">
    <property type="taxonomic scope" value="Bacteria"/>
</dbReference>
<dbReference type="STRING" id="349741.Amuc_1129"/>
<feature type="compositionally biased region" description="Low complexity" evidence="1">
    <location>
        <begin position="60"/>
        <end position="70"/>
    </location>
</feature>
<keyword evidence="3" id="KW-1185">Reference proteome</keyword>
<feature type="region of interest" description="Disordered" evidence="1">
    <location>
        <begin position="1"/>
        <end position="192"/>
    </location>
</feature>
<reference evidence="3" key="1">
    <citation type="journal article" date="2011" name="PLoS ONE">
        <title>The genome of Akkermansia muciniphila, a dedicated intestinal mucin degrader, and its use in exploring intestinal metagenomes.</title>
        <authorList>
            <person name="van Passel M.W."/>
            <person name="Kant R."/>
            <person name="Zoetendal E.G."/>
            <person name="Plugge C.M."/>
            <person name="Derrien M."/>
            <person name="Malfatti S.A."/>
            <person name="Chain P.S."/>
            <person name="Woyke T."/>
            <person name="Palva A."/>
            <person name="de Vos W.M."/>
            <person name="Smidt H."/>
        </authorList>
    </citation>
    <scope>NUCLEOTIDE SEQUENCE [LARGE SCALE GENOMIC DNA]</scope>
    <source>
        <strain evidence="3">ATCC BAA-835 / DSM 22959 / JCM 33894 / BCRC 81048 / CCUG 64013 / CIP 107961 / Muc</strain>
    </source>
</reference>
<dbReference type="Proteomes" id="UP000001031">
    <property type="component" value="Chromosome"/>
</dbReference>
<feature type="compositionally biased region" description="Low complexity" evidence="1">
    <location>
        <begin position="90"/>
        <end position="102"/>
    </location>
</feature>
<feature type="compositionally biased region" description="Basic residues" evidence="1">
    <location>
        <begin position="163"/>
        <end position="173"/>
    </location>
</feature>
<dbReference type="EMBL" id="CP001071">
    <property type="protein sequence ID" value="ACD04955.1"/>
    <property type="molecule type" value="Genomic_DNA"/>
</dbReference>
<feature type="compositionally biased region" description="Acidic residues" evidence="1">
    <location>
        <begin position="260"/>
        <end position="273"/>
    </location>
</feature>
<proteinExistence type="predicted"/>
<feature type="compositionally biased region" description="Low complexity" evidence="1">
    <location>
        <begin position="27"/>
        <end position="36"/>
    </location>
</feature>
<feature type="region of interest" description="Disordered" evidence="1">
    <location>
        <begin position="241"/>
        <end position="273"/>
    </location>
</feature>
<name>B2UR70_AKKM8</name>
<gene>
    <name evidence="2" type="ordered locus">Amuc_1129</name>
</gene>
<evidence type="ECO:0000313" key="2">
    <source>
        <dbReference type="EMBL" id="ACD04955.1"/>
    </source>
</evidence>
<dbReference type="AlphaFoldDB" id="B2UR70"/>
<sequence>MAKKPLETGAPEASAAKKTAARKTTAKKTASTTKKAAAAEKKAAADAASVEAPKTKIKTVKSAPKTAVKTKTAKTAKKAADEKAPVSETVVAPSEAPAPSAPVEKEMMPEAPQKPQAAAPVKVKRESFRPNRNAEQQERHEQHGGDVFAQPETVGGASEGPFNKRKRRRRNKKGGGSEDRQPMQDAASLKQLDCKKVASRAWKMFLAEVSEEGLALMDDQTAREAARRAFRCAEFFMMEEARRKHAQKAALQQQEKTSSPEEERDSEEDSGEE</sequence>
<feature type="compositionally biased region" description="Low complexity" evidence="1">
    <location>
        <begin position="111"/>
        <end position="121"/>
    </location>
</feature>
<dbReference type="BioCyc" id="AMUC349741:G1GBX-1204-MONOMER"/>
<dbReference type="RefSeq" id="WP_012420170.1">
    <property type="nucleotide sequence ID" value="NC_010655.1"/>
</dbReference>